<evidence type="ECO:0000313" key="9">
    <source>
        <dbReference type="Proteomes" id="UP001628220"/>
    </source>
</evidence>
<dbReference type="InterPro" id="IPR036388">
    <property type="entry name" value="WH-like_DNA-bd_sf"/>
</dbReference>
<evidence type="ECO:0000256" key="1">
    <source>
        <dbReference type="ARBA" id="ARBA00022553"/>
    </source>
</evidence>
<feature type="domain" description="OmpR/PhoB-type" evidence="7">
    <location>
        <begin position="131"/>
        <end position="229"/>
    </location>
</feature>
<dbReference type="PROSITE" id="PS51755">
    <property type="entry name" value="OMPR_PHOB"/>
    <property type="match status" value="1"/>
</dbReference>
<keyword evidence="3 5" id="KW-0238">DNA-binding</keyword>
<evidence type="ECO:0000256" key="3">
    <source>
        <dbReference type="ARBA" id="ARBA00023125"/>
    </source>
</evidence>
<proteinExistence type="predicted"/>
<reference evidence="8 9" key="1">
    <citation type="journal article" date="2025" name="Int. J. Syst. Evol. Microbiol.">
        <title>Desulfovibrio falkowii sp. nov., Porphyromonas miyakawae sp. nov., Mediterraneibacter flintii sp. nov. and Owariibacterium komagatae gen. nov., sp. nov., isolated from human faeces.</title>
        <authorList>
            <person name="Hamaguchi T."/>
            <person name="Ohara M."/>
            <person name="Hisatomi A."/>
            <person name="Sekiguchi K."/>
            <person name="Takeda J.I."/>
            <person name="Ueyama J."/>
            <person name="Ito M."/>
            <person name="Nishiwaki H."/>
            <person name="Ogi T."/>
            <person name="Hirayama M."/>
            <person name="Ohkuma M."/>
            <person name="Sakamoto M."/>
            <person name="Ohno K."/>
        </authorList>
    </citation>
    <scope>NUCLEOTIDE SEQUENCE [LARGE SCALE GENOMIC DNA]</scope>
    <source>
        <strain evidence="8 9">13CB11C</strain>
    </source>
</reference>
<gene>
    <name evidence="8" type="ORF">Tsumi_04320</name>
</gene>
<dbReference type="Pfam" id="PF00072">
    <property type="entry name" value="Response_reg"/>
    <property type="match status" value="1"/>
</dbReference>
<dbReference type="Gene3D" id="1.10.10.10">
    <property type="entry name" value="Winged helix-like DNA-binding domain superfamily/Winged helix DNA-binding domain"/>
    <property type="match status" value="1"/>
</dbReference>
<dbReference type="Pfam" id="PF00486">
    <property type="entry name" value="Trans_reg_C"/>
    <property type="match status" value="1"/>
</dbReference>
<keyword evidence="1 4" id="KW-0597">Phosphoprotein</keyword>
<sequence>MANKTKIFLCEDDESLGGLLKDFFESKEFEVSLFHNGEEALENFSKNAFDLCVLDVMMPRVDGFAVAEKIRSLDEQVPIIFLTAKTLKEDVLKGFKVGADDYIRKPFSLDELLARIEALLRRVKGNDAAIMPYYQIGKYLFDTQNQTLAFEDEEPIRLTTKESDLLSLLCAFANRTLERSYALKKIWENDNYFNARSMDVYITKLRKMLKGDPTIEIMNVHGKGYRLVTNQGDDPQEDQVKRL</sequence>
<evidence type="ECO:0000256" key="4">
    <source>
        <dbReference type="PROSITE-ProRule" id="PRU00169"/>
    </source>
</evidence>
<dbReference type="SUPFAM" id="SSF46894">
    <property type="entry name" value="C-terminal effector domain of the bipartite response regulators"/>
    <property type="match status" value="1"/>
</dbReference>
<dbReference type="PROSITE" id="PS50110">
    <property type="entry name" value="RESPONSE_REGULATORY"/>
    <property type="match status" value="1"/>
</dbReference>
<evidence type="ECO:0000313" key="8">
    <source>
        <dbReference type="EMBL" id="GAB1251328.1"/>
    </source>
</evidence>
<dbReference type="CDD" id="cd00383">
    <property type="entry name" value="trans_reg_C"/>
    <property type="match status" value="1"/>
</dbReference>
<feature type="DNA-binding region" description="OmpR/PhoB-type" evidence="5">
    <location>
        <begin position="131"/>
        <end position="229"/>
    </location>
</feature>
<dbReference type="InterPro" id="IPR011006">
    <property type="entry name" value="CheY-like_superfamily"/>
</dbReference>
<dbReference type="InterPro" id="IPR001789">
    <property type="entry name" value="Sig_transdc_resp-reg_receiver"/>
</dbReference>
<evidence type="ECO:0000259" key="7">
    <source>
        <dbReference type="PROSITE" id="PS51755"/>
    </source>
</evidence>
<keyword evidence="2" id="KW-0902">Two-component regulatory system</keyword>
<dbReference type="SMART" id="SM00448">
    <property type="entry name" value="REC"/>
    <property type="match status" value="1"/>
</dbReference>
<keyword evidence="9" id="KW-1185">Reference proteome</keyword>
<protein>
    <submittedName>
        <fullName evidence="8">Response regulator transcription factor</fullName>
    </submittedName>
</protein>
<dbReference type="SMART" id="SM00862">
    <property type="entry name" value="Trans_reg_C"/>
    <property type="match status" value="1"/>
</dbReference>
<organism evidence="8 9">
    <name type="scientific">Porphyromonas miyakawae</name>
    <dbReference type="NCBI Taxonomy" id="3137470"/>
    <lineage>
        <taxon>Bacteria</taxon>
        <taxon>Pseudomonadati</taxon>
        <taxon>Bacteroidota</taxon>
        <taxon>Bacteroidia</taxon>
        <taxon>Bacteroidales</taxon>
        <taxon>Porphyromonadaceae</taxon>
        <taxon>Porphyromonas</taxon>
    </lineage>
</organism>
<dbReference type="RefSeq" id="WP_411915141.1">
    <property type="nucleotide sequence ID" value="NZ_BAAFSF010000001.1"/>
</dbReference>
<feature type="domain" description="Response regulatory" evidence="6">
    <location>
        <begin position="6"/>
        <end position="120"/>
    </location>
</feature>
<dbReference type="EMBL" id="BAAFSF010000001">
    <property type="protein sequence ID" value="GAB1251328.1"/>
    <property type="molecule type" value="Genomic_DNA"/>
</dbReference>
<dbReference type="CDD" id="cd17574">
    <property type="entry name" value="REC_OmpR"/>
    <property type="match status" value="1"/>
</dbReference>
<dbReference type="Gene3D" id="6.10.250.690">
    <property type="match status" value="1"/>
</dbReference>
<dbReference type="SUPFAM" id="SSF52172">
    <property type="entry name" value="CheY-like"/>
    <property type="match status" value="1"/>
</dbReference>
<evidence type="ECO:0000256" key="2">
    <source>
        <dbReference type="ARBA" id="ARBA00023012"/>
    </source>
</evidence>
<dbReference type="PANTHER" id="PTHR48111">
    <property type="entry name" value="REGULATOR OF RPOS"/>
    <property type="match status" value="1"/>
</dbReference>
<dbReference type="PANTHER" id="PTHR48111:SF40">
    <property type="entry name" value="PHOSPHATE REGULON TRANSCRIPTIONAL REGULATORY PROTEIN PHOB"/>
    <property type="match status" value="1"/>
</dbReference>
<accession>A0ABQ0E0U8</accession>
<dbReference type="InterPro" id="IPR039420">
    <property type="entry name" value="WalR-like"/>
</dbReference>
<dbReference type="InterPro" id="IPR001867">
    <property type="entry name" value="OmpR/PhoB-type_DNA-bd"/>
</dbReference>
<dbReference type="Proteomes" id="UP001628220">
    <property type="component" value="Unassembled WGS sequence"/>
</dbReference>
<name>A0ABQ0E0U8_9PORP</name>
<dbReference type="Gene3D" id="3.40.50.2300">
    <property type="match status" value="1"/>
</dbReference>
<feature type="modified residue" description="4-aspartylphosphate" evidence="4">
    <location>
        <position position="55"/>
    </location>
</feature>
<dbReference type="InterPro" id="IPR016032">
    <property type="entry name" value="Sig_transdc_resp-reg_C-effctor"/>
</dbReference>
<evidence type="ECO:0000259" key="6">
    <source>
        <dbReference type="PROSITE" id="PS50110"/>
    </source>
</evidence>
<comment type="caution">
    <text evidence="8">The sequence shown here is derived from an EMBL/GenBank/DDBJ whole genome shotgun (WGS) entry which is preliminary data.</text>
</comment>
<evidence type="ECO:0000256" key="5">
    <source>
        <dbReference type="PROSITE-ProRule" id="PRU01091"/>
    </source>
</evidence>